<dbReference type="Gene3D" id="3.30.1140.40">
    <property type="entry name" value="Tctex-1"/>
    <property type="match status" value="1"/>
</dbReference>
<keyword evidence="2" id="KW-1185">Reference proteome</keyword>
<protein>
    <recommendedName>
        <fullName evidence="3">Dynein light chain</fullName>
    </recommendedName>
</protein>
<evidence type="ECO:0000313" key="1">
    <source>
        <dbReference type="EMBL" id="GMH52183.1"/>
    </source>
</evidence>
<sequence>MMEDFANTVLESAIVSTLEGHNYDASNVPKQVASMNKFILENMANACGNFKYVSSVIIMSNDTETRQPPQSVVNFSACWNSDSDHLVDVTWRSDAMTCVASVIGVLL</sequence>
<dbReference type="Pfam" id="PF03645">
    <property type="entry name" value="Tctex-1"/>
    <property type="match status" value="1"/>
</dbReference>
<dbReference type="PANTHER" id="PTHR21255">
    <property type="entry name" value="T-COMPLEX-ASSOCIATED-TESTIS-EXPRESSED 1/ DYNEIN LIGHT CHAIN"/>
    <property type="match status" value="1"/>
</dbReference>
<dbReference type="InterPro" id="IPR038586">
    <property type="entry name" value="Tctex-1-like_sf"/>
</dbReference>
<dbReference type="GO" id="GO:0005868">
    <property type="term" value="C:cytoplasmic dynein complex"/>
    <property type="evidence" value="ECO:0007669"/>
    <property type="project" value="TreeGrafter"/>
</dbReference>
<dbReference type="EMBL" id="BRXZ01003308">
    <property type="protein sequence ID" value="GMH52183.1"/>
    <property type="molecule type" value="Genomic_DNA"/>
</dbReference>
<organism evidence="1 2">
    <name type="scientific">Triparma retinervis</name>
    <dbReference type="NCBI Taxonomy" id="2557542"/>
    <lineage>
        <taxon>Eukaryota</taxon>
        <taxon>Sar</taxon>
        <taxon>Stramenopiles</taxon>
        <taxon>Ochrophyta</taxon>
        <taxon>Bolidophyceae</taxon>
        <taxon>Parmales</taxon>
        <taxon>Triparmaceae</taxon>
        <taxon>Triparma</taxon>
    </lineage>
</organism>
<dbReference type="OrthoDB" id="10059120at2759"/>
<comment type="caution">
    <text evidence="1">The sequence shown here is derived from an EMBL/GenBank/DDBJ whole genome shotgun (WGS) entry which is preliminary data.</text>
</comment>
<dbReference type="AlphaFoldDB" id="A0A9W7DVG6"/>
<reference evidence="1" key="1">
    <citation type="submission" date="2022-07" db="EMBL/GenBank/DDBJ databases">
        <title>Genome analysis of Parmales, a sister group of diatoms, reveals the evolutionary specialization of diatoms from phago-mixotrophs to photoautotrophs.</title>
        <authorList>
            <person name="Ban H."/>
            <person name="Sato S."/>
            <person name="Yoshikawa S."/>
            <person name="Kazumasa Y."/>
            <person name="Nakamura Y."/>
            <person name="Ichinomiya M."/>
            <person name="Saitoh K."/>
            <person name="Sato N."/>
            <person name="Blanc-Mathieu R."/>
            <person name="Endo H."/>
            <person name="Kuwata A."/>
            <person name="Ogata H."/>
        </authorList>
    </citation>
    <scope>NUCLEOTIDE SEQUENCE</scope>
</reference>
<gene>
    <name evidence="1" type="ORF">TrRE_jg9522</name>
</gene>
<evidence type="ECO:0008006" key="3">
    <source>
        <dbReference type="Google" id="ProtNLM"/>
    </source>
</evidence>
<evidence type="ECO:0000313" key="2">
    <source>
        <dbReference type="Proteomes" id="UP001165082"/>
    </source>
</evidence>
<dbReference type="Proteomes" id="UP001165082">
    <property type="component" value="Unassembled WGS sequence"/>
</dbReference>
<dbReference type="InterPro" id="IPR005334">
    <property type="entry name" value="Tctex-1-like"/>
</dbReference>
<dbReference type="GO" id="GO:0045505">
    <property type="term" value="F:dynein intermediate chain binding"/>
    <property type="evidence" value="ECO:0007669"/>
    <property type="project" value="TreeGrafter"/>
</dbReference>
<dbReference type="GO" id="GO:0005737">
    <property type="term" value="C:cytoplasm"/>
    <property type="evidence" value="ECO:0007669"/>
    <property type="project" value="TreeGrafter"/>
</dbReference>
<name>A0A9W7DVG6_9STRA</name>
<proteinExistence type="predicted"/>
<accession>A0A9W7DVG6</accession>
<dbReference type="GO" id="GO:0007018">
    <property type="term" value="P:microtubule-based movement"/>
    <property type="evidence" value="ECO:0007669"/>
    <property type="project" value="TreeGrafter"/>
</dbReference>